<feature type="domain" description="Transforming acidic coiled-coil-containing protein C-terminal" evidence="9">
    <location>
        <begin position="86"/>
        <end position="278"/>
    </location>
</feature>
<evidence type="ECO:0000313" key="11">
    <source>
        <dbReference type="Proteomes" id="UP000092445"/>
    </source>
</evidence>
<keyword evidence="11" id="KW-1185">Reference proteome</keyword>
<evidence type="ECO:0000256" key="5">
    <source>
        <dbReference type="ARBA" id="ARBA00023054"/>
    </source>
</evidence>
<feature type="compositionally biased region" description="Low complexity" evidence="8">
    <location>
        <begin position="21"/>
        <end position="38"/>
    </location>
</feature>
<evidence type="ECO:0000256" key="7">
    <source>
        <dbReference type="SAM" id="Coils"/>
    </source>
</evidence>
<evidence type="ECO:0000256" key="8">
    <source>
        <dbReference type="SAM" id="MobiDB-lite"/>
    </source>
</evidence>
<accession>A0A1A9ZDI7</accession>
<keyword evidence="6" id="KW-0206">Cytoskeleton</keyword>
<organism evidence="10 11">
    <name type="scientific">Glossina pallidipes</name>
    <name type="common">Tsetse fly</name>
    <dbReference type="NCBI Taxonomy" id="7398"/>
    <lineage>
        <taxon>Eukaryota</taxon>
        <taxon>Metazoa</taxon>
        <taxon>Ecdysozoa</taxon>
        <taxon>Arthropoda</taxon>
        <taxon>Hexapoda</taxon>
        <taxon>Insecta</taxon>
        <taxon>Pterygota</taxon>
        <taxon>Neoptera</taxon>
        <taxon>Endopterygota</taxon>
        <taxon>Diptera</taxon>
        <taxon>Brachycera</taxon>
        <taxon>Muscomorpha</taxon>
        <taxon>Hippoboscoidea</taxon>
        <taxon>Glossinidae</taxon>
        <taxon>Glossina</taxon>
    </lineage>
</organism>
<keyword evidence="3" id="KW-0963">Cytoplasm</keyword>
<evidence type="ECO:0000256" key="1">
    <source>
        <dbReference type="ARBA" id="ARBA00004245"/>
    </source>
</evidence>
<feature type="coiled-coil region" evidence="7">
    <location>
        <begin position="80"/>
        <end position="153"/>
    </location>
</feature>
<evidence type="ECO:0000313" key="10">
    <source>
        <dbReference type="EnsemblMetazoa" id="GPAI011392-PA"/>
    </source>
</evidence>
<dbReference type="Gene3D" id="1.20.5.1700">
    <property type="match status" value="1"/>
</dbReference>
<evidence type="ECO:0000256" key="2">
    <source>
        <dbReference type="ARBA" id="ARBA00009423"/>
    </source>
</evidence>
<dbReference type="PANTHER" id="PTHR13924">
    <property type="entry name" value="TRANSFORMING ACIDIC COILED-COIL CONTAINING PROTEIN 1/2"/>
    <property type="match status" value="1"/>
</dbReference>
<proteinExistence type="inferred from homology"/>
<dbReference type="PANTHER" id="PTHR13924:SF10">
    <property type="entry name" value="TRANSFORMING ACIDIC COILED-COIL PROTEIN, ISOFORM K"/>
    <property type="match status" value="1"/>
</dbReference>
<reference evidence="10" key="2">
    <citation type="submission" date="2020-05" db="UniProtKB">
        <authorList>
            <consortium name="EnsemblMetazoa"/>
        </authorList>
    </citation>
    <scope>IDENTIFICATION</scope>
    <source>
        <strain evidence="10">IAEA</strain>
    </source>
</reference>
<sequence length="283" mass="33093">MMTICPFHCMIREFTTGRSIQQPKQQQQQHQQQQQQKQQKYKPDKNQLLGKEYNKKHATMSVDVDVIKDVSLDNDCNKTYDNSNLKTEDIEKKLKDAEQREEALIKRITEKDKALSKMNGVIEAYEKAIAELIAEKEQLIQNYEKQVVELTADRDSYYHHLTSLEMTFSDLHVKYEKSKEMTCQLKGNEEALLAEKRRTLENLRLQEQRYEKMKSHAMQQLEIANKKLESLTKDHAIETTKLKALLKKQEIAHSSITEQLMQKTKENAELMKICDELISGQGS</sequence>
<evidence type="ECO:0000256" key="3">
    <source>
        <dbReference type="ARBA" id="ARBA00022490"/>
    </source>
</evidence>
<evidence type="ECO:0000259" key="9">
    <source>
        <dbReference type="Pfam" id="PF05010"/>
    </source>
</evidence>
<dbReference type="Proteomes" id="UP000092445">
    <property type="component" value="Unassembled WGS sequence"/>
</dbReference>
<comment type="subcellular location">
    <subcellularLocation>
        <location evidence="1">Cytoplasm</location>
        <location evidence="1">Cytoskeleton</location>
    </subcellularLocation>
</comment>
<feature type="coiled-coil region" evidence="7">
    <location>
        <begin position="186"/>
        <end position="234"/>
    </location>
</feature>
<dbReference type="STRING" id="7398.A0A1A9ZDI7"/>
<keyword evidence="4" id="KW-0597">Phosphoprotein</keyword>
<dbReference type="GO" id="GO:0007097">
    <property type="term" value="P:nuclear migration"/>
    <property type="evidence" value="ECO:0007669"/>
    <property type="project" value="TreeGrafter"/>
</dbReference>
<protein>
    <recommendedName>
        <fullName evidence="9">Transforming acidic coiled-coil-containing protein C-terminal domain-containing protein</fullName>
    </recommendedName>
</protein>
<dbReference type="GO" id="GO:0005856">
    <property type="term" value="C:cytoskeleton"/>
    <property type="evidence" value="ECO:0007669"/>
    <property type="project" value="UniProtKB-SubCell"/>
</dbReference>
<name>A0A1A9ZDI7_GLOPL</name>
<evidence type="ECO:0000256" key="6">
    <source>
        <dbReference type="ARBA" id="ARBA00023212"/>
    </source>
</evidence>
<dbReference type="GO" id="GO:0007052">
    <property type="term" value="P:mitotic spindle organization"/>
    <property type="evidence" value="ECO:0007669"/>
    <property type="project" value="InterPro"/>
</dbReference>
<keyword evidence="5 7" id="KW-0175">Coiled coil</keyword>
<dbReference type="InterPro" id="IPR007707">
    <property type="entry name" value="TACC_C"/>
</dbReference>
<dbReference type="InterPro" id="IPR039915">
    <property type="entry name" value="TACC"/>
</dbReference>
<comment type="similarity">
    <text evidence="2">Belongs to the TACC family.</text>
</comment>
<feature type="region of interest" description="Disordered" evidence="8">
    <location>
        <begin position="19"/>
        <end position="47"/>
    </location>
</feature>
<dbReference type="VEuPathDB" id="VectorBase:GPAI011392"/>
<dbReference type="GO" id="GO:0005737">
    <property type="term" value="C:cytoplasm"/>
    <property type="evidence" value="ECO:0007669"/>
    <property type="project" value="TreeGrafter"/>
</dbReference>
<dbReference type="Pfam" id="PF05010">
    <property type="entry name" value="TACC_C"/>
    <property type="match status" value="1"/>
</dbReference>
<reference evidence="11" key="1">
    <citation type="submission" date="2014-03" db="EMBL/GenBank/DDBJ databases">
        <authorList>
            <person name="Aksoy S."/>
            <person name="Warren W."/>
            <person name="Wilson R.K."/>
        </authorList>
    </citation>
    <scope>NUCLEOTIDE SEQUENCE [LARGE SCALE GENOMIC DNA]</scope>
    <source>
        <strain evidence="11">IAEA</strain>
    </source>
</reference>
<dbReference type="EnsemblMetazoa" id="GPAI011392-RA">
    <property type="protein sequence ID" value="GPAI011392-PA"/>
    <property type="gene ID" value="GPAI011392"/>
</dbReference>
<dbReference type="AlphaFoldDB" id="A0A1A9ZDI7"/>
<dbReference type="FunFam" id="1.20.5.1700:FF:000001">
    <property type="entry name" value="Transforming acidic coiled-coil-containing protein 1 isoform 2"/>
    <property type="match status" value="1"/>
</dbReference>
<evidence type="ECO:0000256" key="4">
    <source>
        <dbReference type="ARBA" id="ARBA00022553"/>
    </source>
</evidence>